<dbReference type="AlphaFoldDB" id="A0A2P2NCF6"/>
<evidence type="ECO:0000313" key="1">
    <source>
        <dbReference type="EMBL" id="MBX40161.1"/>
    </source>
</evidence>
<name>A0A2P2NCF6_RHIMU</name>
<protein>
    <submittedName>
        <fullName evidence="1">Uncharacterized protein</fullName>
    </submittedName>
</protein>
<dbReference type="EMBL" id="GGEC01059677">
    <property type="protein sequence ID" value="MBX40161.1"/>
    <property type="molecule type" value="Transcribed_RNA"/>
</dbReference>
<organism evidence="1">
    <name type="scientific">Rhizophora mucronata</name>
    <name type="common">Asiatic mangrove</name>
    <dbReference type="NCBI Taxonomy" id="61149"/>
    <lineage>
        <taxon>Eukaryota</taxon>
        <taxon>Viridiplantae</taxon>
        <taxon>Streptophyta</taxon>
        <taxon>Embryophyta</taxon>
        <taxon>Tracheophyta</taxon>
        <taxon>Spermatophyta</taxon>
        <taxon>Magnoliopsida</taxon>
        <taxon>eudicotyledons</taxon>
        <taxon>Gunneridae</taxon>
        <taxon>Pentapetalae</taxon>
        <taxon>rosids</taxon>
        <taxon>fabids</taxon>
        <taxon>Malpighiales</taxon>
        <taxon>Rhizophoraceae</taxon>
        <taxon>Rhizophora</taxon>
    </lineage>
</organism>
<reference evidence="1" key="1">
    <citation type="submission" date="2018-02" db="EMBL/GenBank/DDBJ databases">
        <title>Rhizophora mucronata_Transcriptome.</title>
        <authorList>
            <person name="Meera S.P."/>
            <person name="Sreeshan A."/>
            <person name="Augustine A."/>
        </authorList>
    </citation>
    <scope>NUCLEOTIDE SEQUENCE</scope>
    <source>
        <tissue evidence="1">Leaf</tissue>
    </source>
</reference>
<sequence length="65" mass="7275">MSLFCGNRKIKEMGRGKWKILPMSPGMVIANIRFKCFICHGIVKNCVTKIGLQCVFSTPAAMKQL</sequence>
<accession>A0A2P2NCF6</accession>
<proteinExistence type="predicted"/>